<evidence type="ECO:0000313" key="2">
    <source>
        <dbReference type="WBParaSite" id="nRc.2.0.1.t43872-RA"/>
    </source>
</evidence>
<accession>A0A915KY49</accession>
<reference evidence="2" key="1">
    <citation type="submission" date="2022-11" db="UniProtKB">
        <authorList>
            <consortium name="WormBaseParasite"/>
        </authorList>
    </citation>
    <scope>IDENTIFICATION</scope>
</reference>
<evidence type="ECO:0000313" key="1">
    <source>
        <dbReference type="Proteomes" id="UP000887565"/>
    </source>
</evidence>
<protein>
    <submittedName>
        <fullName evidence="2">Uncharacterized protein</fullName>
    </submittedName>
</protein>
<dbReference type="Proteomes" id="UP000887565">
    <property type="component" value="Unplaced"/>
</dbReference>
<organism evidence="1 2">
    <name type="scientific">Romanomermis culicivorax</name>
    <name type="common">Nematode worm</name>
    <dbReference type="NCBI Taxonomy" id="13658"/>
    <lineage>
        <taxon>Eukaryota</taxon>
        <taxon>Metazoa</taxon>
        <taxon>Ecdysozoa</taxon>
        <taxon>Nematoda</taxon>
        <taxon>Enoplea</taxon>
        <taxon>Dorylaimia</taxon>
        <taxon>Mermithida</taxon>
        <taxon>Mermithoidea</taxon>
        <taxon>Mermithidae</taxon>
        <taxon>Romanomermis</taxon>
    </lineage>
</organism>
<dbReference type="AlphaFoldDB" id="A0A915KY49"/>
<sequence length="111" mass="13026">MMLAKSSISGIQPESFMQKSPKIKSNRGPRAIILLWSKILDNREHLMIMPLSTKPIDQSNLPQKIRTERTFYYGQELIRSFSGWCFYYGAMEPFALDLSHQEFPVMFIHFH</sequence>
<proteinExistence type="predicted"/>
<name>A0A915KY49_ROMCU</name>
<dbReference type="WBParaSite" id="nRc.2.0.1.t43872-RA">
    <property type="protein sequence ID" value="nRc.2.0.1.t43872-RA"/>
    <property type="gene ID" value="nRc.2.0.1.g43872"/>
</dbReference>
<keyword evidence="1" id="KW-1185">Reference proteome</keyword>